<name>A0ACA9UGS8_BIOOC</name>
<protein>
    <submittedName>
        <fullName evidence="1">Uncharacterized protein</fullName>
    </submittedName>
</protein>
<reference evidence="1" key="1">
    <citation type="submission" date="2020-04" db="EMBL/GenBank/DDBJ databases">
        <authorList>
            <person name="Broberg M."/>
        </authorList>
    </citation>
    <scope>NUCLEOTIDE SEQUENCE</scope>
</reference>
<dbReference type="EMBL" id="CADEHS020000495">
    <property type="protein sequence ID" value="CAG9952545.1"/>
    <property type="molecule type" value="Genomic_DNA"/>
</dbReference>
<evidence type="ECO:0000313" key="1">
    <source>
        <dbReference type="EMBL" id="CAG9952545.1"/>
    </source>
</evidence>
<reference evidence="1" key="2">
    <citation type="submission" date="2021-10" db="EMBL/GenBank/DDBJ databases">
        <authorList>
            <person name="Piombo E."/>
        </authorList>
    </citation>
    <scope>NUCLEOTIDE SEQUENCE</scope>
</reference>
<dbReference type="Proteomes" id="UP000836387">
    <property type="component" value="Unassembled WGS sequence"/>
</dbReference>
<feature type="non-terminal residue" evidence="1">
    <location>
        <position position="66"/>
    </location>
</feature>
<sequence>MRNSTAFHAWTAVCAHIRRARGGGAVVGLSVQVYQLQVPSSFCQDVLGGLVYQGDHASSEAKSKDG</sequence>
<organism evidence="1 2">
    <name type="scientific">Clonostachys rosea f. rosea IK726</name>
    <dbReference type="NCBI Taxonomy" id="1349383"/>
    <lineage>
        <taxon>Eukaryota</taxon>
        <taxon>Fungi</taxon>
        <taxon>Dikarya</taxon>
        <taxon>Ascomycota</taxon>
        <taxon>Pezizomycotina</taxon>
        <taxon>Sordariomycetes</taxon>
        <taxon>Hypocreomycetidae</taxon>
        <taxon>Hypocreales</taxon>
        <taxon>Bionectriaceae</taxon>
        <taxon>Clonostachys</taxon>
    </lineage>
</organism>
<comment type="caution">
    <text evidence="1">The sequence shown here is derived from an EMBL/GenBank/DDBJ whole genome shotgun (WGS) entry which is preliminary data.</text>
</comment>
<proteinExistence type="predicted"/>
<accession>A0ACA9UGS8</accession>
<keyword evidence="2" id="KW-1185">Reference proteome</keyword>
<evidence type="ECO:0000313" key="2">
    <source>
        <dbReference type="Proteomes" id="UP000836387"/>
    </source>
</evidence>
<gene>
    <name evidence="1" type="ORF">CRV2_00017030</name>
</gene>